<dbReference type="AlphaFoldDB" id="A0A2J8A2Q2"/>
<comment type="caution">
    <text evidence="1">The sequence shown here is derived from an EMBL/GenBank/DDBJ whole genome shotgun (WGS) entry which is preliminary data.</text>
</comment>
<organism evidence="1 2">
    <name type="scientific">Tetrabaena socialis</name>
    <dbReference type="NCBI Taxonomy" id="47790"/>
    <lineage>
        <taxon>Eukaryota</taxon>
        <taxon>Viridiplantae</taxon>
        <taxon>Chlorophyta</taxon>
        <taxon>core chlorophytes</taxon>
        <taxon>Chlorophyceae</taxon>
        <taxon>CS clade</taxon>
        <taxon>Chlamydomonadales</taxon>
        <taxon>Tetrabaenaceae</taxon>
        <taxon>Tetrabaena</taxon>
    </lineage>
</organism>
<protein>
    <submittedName>
        <fullName evidence="1">Uncharacterized protein</fullName>
    </submittedName>
</protein>
<accession>A0A2J8A2Q2</accession>
<keyword evidence="2" id="KW-1185">Reference proteome</keyword>
<reference evidence="1 2" key="1">
    <citation type="journal article" date="2017" name="Mol. Biol. Evol.">
        <title>The 4-celled Tetrabaena socialis nuclear genome reveals the essential components for genetic control of cell number at the origin of multicellularity in the volvocine lineage.</title>
        <authorList>
            <person name="Featherston J."/>
            <person name="Arakaki Y."/>
            <person name="Hanschen E.R."/>
            <person name="Ferris P.J."/>
            <person name="Michod R.E."/>
            <person name="Olson B.J.S.C."/>
            <person name="Nozaki H."/>
            <person name="Durand P.M."/>
        </authorList>
    </citation>
    <scope>NUCLEOTIDE SEQUENCE [LARGE SCALE GENOMIC DNA]</scope>
    <source>
        <strain evidence="1 2">NIES-571</strain>
    </source>
</reference>
<gene>
    <name evidence="1" type="ORF">TSOC_006812</name>
</gene>
<evidence type="ECO:0000313" key="1">
    <source>
        <dbReference type="EMBL" id="PNH06794.1"/>
    </source>
</evidence>
<sequence>MLDLVAKSVEQRGHGSARTGAHDLLSEFQLRPFYSLSLRIPDRNYISVSTKEVPTGLPGDTSLYM</sequence>
<proteinExistence type="predicted"/>
<dbReference type="EMBL" id="PGGS01000215">
    <property type="protein sequence ID" value="PNH06794.1"/>
    <property type="molecule type" value="Genomic_DNA"/>
</dbReference>
<dbReference type="Proteomes" id="UP000236333">
    <property type="component" value="Unassembled WGS sequence"/>
</dbReference>
<name>A0A2J8A2Q2_9CHLO</name>
<dbReference type="OrthoDB" id="538758at2759"/>
<evidence type="ECO:0000313" key="2">
    <source>
        <dbReference type="Proteomes" id="UP000236333"/>
    </source>
</evidence>